<name>A0ABU7F7J8_9TELE</name>
<comment type="caution">
    <text evidence="2">The sequence shown here is derived from an EMBL/GenBank/DDBJ whole genome shotgun (WGS) entry which is preliminary data.</text>
</comment>
<reference evidence="2 3" key="1">
    <citation type="submission" date="2021-06" db="EMBL/GenBank/DDBJ databases">
        <authorList>
            <person name="Palmer J.M."/>
        </authorList>
    </citation>
    <scope>NUCLEOTIDE SEQUENCE [LARGE SCALE GENOMIC DNA]</scope>
    <source>
        <strain evidence="2 3">CL_MEX2019</strain>
        <tissue evidence="2">Muscle</tissue>
    </source>
</reference>
<accession>A0ABU7F7J8</accession>
<dbReference type="EMBL" id="JAHUTJ010078741">
    <property type="protein sequence ID" value="MED6295377.1"/>
    <property type="molecule type" value="Genomic_DNA"/>
</dbReference>
<evidence type="ECO:0000256" key="1">
    <source>
        <dbReference type="SAM" id="MobiDB-lite"/>
    </source>
</evidence>
<proteinExistence type="predicted"/>
<gene>
    <name evidence="2" type="ORF">CHARACLAT_031228</name>
</gene>
<dbReference type="Proteomes" id="UP001352852">
    <property type="component" value="Unassembled WGS sequence"/>
</dbReference>
<evidence type="ECO:0000313" key="2">
    <source>
        <dbReference type="EMBL" id="MED6295377.1"/>
    </source>
</evidence>
<feature type="region of interest" description="Disordered" evidence="1">
    <location>
        <begin position="1"/>
        <end position="36"/>
    </location>
</feature>
<evidence type="ECO:0000313" key="3">
    <source>
        <dbReference type="Proteomes" id="UP001352852"/>
    </source>
</evidence>
<protein>
    <submittedName>
        <fullName evidence="2">Uncharacterized protein</fullName>
    </submittedName>
</protein>
<keyword evidence="3" id="KW-1185">Reference proteome</keyword>
<sequence length="105" mass="12213">MLFLGSSKELNQSKNDQSREHREASYPSSTWPGHLPSLRQKVVQPQSPYVKAEEQLLFQGCEAHERCHVNYFCFSSCMDINLLDNFIYCLFVFLSCLCMLNDKLK</sequence>
<organism evidence="2 3">
    <name type="scientific">Characodon lateralis</name>
    <dbReference type="NCBI Taxonomy" id="208331"/>
    <lineage>
        <taxon>Eukaryota</taxon>
        <taxon>Metazoa</taxon>
        <taxon>Chordata</taxon>
        <taxon>Craniata</taxon>
        <taxon>Vertebrata</taxon>
        <taxon>Euteleostomi</taxon>
        <taxon>Actinopterygii</taxon>
        <taxon>Neopterygii</taxon>
        <taxon>Teleostei</taxon>
        <taxon>Neoteleostei</taxon>
        <taxon>Acanthomorphata</taxon>
        <taxon>Ovalentaria</taxon>
        <taxon>Atherinomorphae</taxon>
        <taxon>Cyprinodontiformes</taxon>
        <taxon>Goodeidae</taxon>
        <taxon>Characodon</taxon>
    </lineage>
</organism>